<dbReference type="STRING" id="56107.Cylst_2324"/>
<gene>
    <name evidence="1" type="ORF">Cylst_2324</name>
</gene>
<evidence type="ECO:0000313" key="2">
    <source>
        <dbReference type="Proteomes" id="UP000010475"/>
    </source>
</evidence>
<dbReference type="PATRIC" id="fig|56107.3.peg.2567"/>
<dbReference type="EMBL" id="CP003642">
    <property type="protein sequence ID" value="AFZ24554.1"/>
    <property type="molecule type" value="Genomic_DNA"/>
</dbReference>
<proteinExistence type="predicted"/>
<name>K9WXM2_9NOST</name>
<dbReference type="RefSeq" id="WP_015207808.1">
    <property type="nucleotide sequence ID" value="NC_019757.1"/>
</dbReference>
<dbReference type="KEGG" id="csg:Cylst_2324"/>
<dbReference type="AlphaFoldDB" id="K9WXM2"/>
<evidence type="ECO:0000313" key="1">
    <source>
        <dbReference type="EMBL" id="AFZ24554.1"/>
    </source>
</evidence>
<sequence length="162" mass="18527">MPPKITNSDAWQQAELLMQPAFIRVIDNLRKQLDASSWKGTYQDVLIWPASTTEETKALVNQLLQDMDSATPEQAEEIRATLAGLPMPHPGYHLSLQRQQQYVSIDLWDLCYQVCFINYSPENVEVSIDTSLIDEFGDVDWQRLEDKTKELVEQVFVGLPEG</sequence>
<dbReference type="OrthoDB" id="461689at2"/>
<organism evidence="1 2">
    <name type="scientific">Cylindrospermum stagnale PCC 7417</name>
    <dbReference type="NCBI Taxonomy" id="56107"/>
    <lineage>
        <taxon>Bacteria</taxon>
        <taxon>Bacillati</taxon>
        <taxon>Cyanobacteriota</taxon>
        <taxon>Cyanophyceae</taxon>
        <taxon>Nostocales</taxon>
        <taxon>Nostocaceae</taxon>
        <taxon>Cylindrospermum</taxon>
    </lineage>
</organism>
<dbReference type="HOGENOM" id="CLU_129905_0_0_3"/>
<protein>
    <submittedName>
        <fullName evidence="1">Uncharacterized protein</fullName>
    </submittedName>
</protein>
<dbReference type="eggNOG" id="ENOG5032UBP">
    <property type="taxonomic scope" value="Bacteria"/>
</dbReference>
<keyword evidence="2" id="KW-1185">Reference proteome</keyword>
<dbReference type="Proteomes" id="UP000010475">
    <property type="component" value="Chromosome"/>
</dbReference>
<accession>K9WXM2</accession>
<reference evidence="1 2" key="1">
    <citation type="submission" date="2012-06" db="EMBL/GenBank/DDBJ databases">
        <title>Finished chromosome of genome of Cylindrospermum stagnale PCC 7417.</title>
        <authorList>
            <consortium name="US DOE Joint Genome Institute"/>
            <person name="Gugger M."/>
            <person name="Coursin T."/>
            <person name="Rippka R."/>
            <person name="Tandeau De Marsac N."/>
            <person name="Huntemann M."/>
            <person name="Wei C.-L."/>
            <person name="Han J."/>
            <person name="Detter J.C."/>
            <person name="Han C."/>
            <person name="Tapia R."/>
            <person name="Chen A."/>
            <person name="Kyrpides N."/>
            <person name="Mavromatis K."/>
            <person name="Markowitz V."/>
            <person name="Szeto E."/>
            <person name="Ivanova N."/>
            <person name="Pagani I."/>
            <person name="Pati A."/>
            <person name="Goodwin L."/>
            <person name="Nordberg H.P."/>
            <person name="Cantor M.N."/>
            <person name="Hua S.X."/>
            <person name="Woyke T."/>
            <person name="Kerfeld C.A."/>
        </authorList>
    </citation>
    <scope>NUCLEOTIDE SEQUENCE [LARGE SCALE GENOMIC DNA]</scope>
    <source>
        <strain evidence="1 2">PCC 7417</strain>
    </source>
</reference>